<comment type="caution">
    <text evidence="3">The sequence shown here is derived from an EMBL/GenBank/DDBJ whole genome shotgun (WGS) entry which is preliminary data.</text>
</comment>
<name>A0A6A2WDS2_HIBSY</name>
<evidence type="ECO:0000313" key="4">
    <source>
        <dbReference type="Proteomes" id="UP000436088"/>
    </source>
</evidence>
<feature type="coiled-coil region" evidence="1">
    <location>
        <begin position="19"/>
        <end position="46"/>
    </location>
</feature>
<keyword evidence="1" id="KW-0175">Coiled coil</keyword>
<dbReference type="AlphaFoldDB" id="A0A6A2WDS2"/>
<keyword evidence="4" id="KW-1185">Reference proteome</keyword>
<gene>
    <name evidence="3" type="ORF">F3Y22_tig00117032pilonHSYRG00195</name>
</gene>
<accession>A0A6A2WDS2</accession>
<protein>
    <submittedName>
        <fullName evidence="3">Uncharacterized protein</fullName>
    </submittedName>
</protein>
<reference evidence="3" key="1">
    <citation type="submission" date="2019-09" db="EMBL/GenBank/DDBJ databases">
        <title>Draft genome information of white flower Hibiscus syriacus.</title>
        <authorList>
            <person name="Kim Y.-M."/>
        </authorList>
    </citation>
    <scope>NUCLEOTIDE SEQUENCE [LARGE SCALE GENOMIC DNA]</scope>
    <source>
        <strain evidence="3">YM2019G1</strain>
    </source>
</reference>
<sequence>MEDIHIFERRVKSLHEENKEEIESQESFYKDQIKILEARVKELDEKMKELGPAMANLHTPYQYNSNLSIEEDSNLKNGKLPSNSNED</sequence>
<organism evidence="3 4">
    <name type="scientific">Hibiscus syriacus</name>
    <name type="common">Rose of Sharon</name>
    <dbReference type="NCBI Taxonomy" id="106335"/>
    <lineage>
        <taxon>Eukaryota</taxon>
        <taxon>Viridiplantae</taxon>
        <taxon>Streptophyta</taxon>
        <taxon>Embryophyta</taxon>
        <taxon>Tracheophyta</taxon>
        <taxon>Spermatophyta</taxon>
        <taxon>Magnoliopsida</taxon>
        <taxon>eudicotyledons</taxon>
        <taxon>Gunneridae</taxon>
        <taxon>Pentapetalae</taxon>
        <taxon>rosids</taxon>
        <taxon>malvids</taxon>
        <taxon>Malvales</taxon>
        <taxon>Malvaceae</taxon>
        <taxon>Malvoideae</taxon>
        <taxon>Hibiscus</taxon>
    </lineage>
</organism>
<evidence type="ECO:0000256" key="2">
    <source>
        <dbReference type="SAM" id="MobiDB-lite"/>
    </source>
</evidence>
<feature type="region of interest" description="Disordered" evidence="2">
    <location>
        <begin position="68"/>
        <end position="87"/>
    </location>
</feature>
<dbReference type="EMBL" id="VEPZ02001781">
    <property type="protein sequence ID" value="KAE8655361.1"/>
    <property type="molecule type" value="Genomic_DNA"/>
</dbReference>
<evidence type="ECO:0000256" key="1">
    <source>
        <dbReference type="SAM" id="Coils"/>
    </source>
</evidence>
<evidence type="ECO:0000313" key="3">
    <source>
        <dbReference type="EMBL" id="KAE8655361.1"/>
    </source>
</evidence>
<proteinExistence type="predicted"/>
<dbReference type="Proteomes" id="UP000436088">
    <property type="component" value="Unassembled WGS sequence"/>
</dbReference>